<dbReference type="Proteomes" id="UP001301350">
    <property type="component" value="Unassembled WGS sequence"/>
</dbReference>
<name>A0AAV9J0V7_CYACA</name>
<evidence type="ECO:0000313" key="2">
    <source>
        <dbReference type="EMBL" id="KAK4537663.1"/>
    </source>
</evidence>
<feature type="compositionally biased region" description="Basic residues" evidence="1">
    <location>
        <begin position="292"/>
        <end position="302"/>
    </location>
</feature>
<feature type="region of interest" description="Disordered" evidence="1">
    <location>
        <begin position="246"/>
        <end position="386"/>
    </location>
</feature>
<accession>A0AAV9J0V7</accession>
<dbReference type="AlphaFoldDB" id="A0AAV9J0V7"/>
<comment type="caution">
    <text evidence="2">The sequence shown here is derived from an EMBL/GenBank/DDBJ whole genome shotgun (WGS) entry which is preliminary data.</text>
</comment>
<proteinExistence type="predicted"/>
<feature type="compositionally biased region" description="Low complexity" evidence="1">
    <location>
        <begin position="112"/>
        <end position="121"/>
    </location>
</feature>
<dbReference type="EMBL" id="JANCYW010000013">
    <property type="protein sequence ID" value="KAK4537663.1"/>
    <property type="molecule type" value="Genomic_DNA"/>
</dbReference>
<feature type="region of interest" description="Disordered" evidence="1">
    <location>
        <begin position="102"/>
        <end position="195"/>
    </location>
</feature>
<feature type="compositionally biased region" description="Low complexity" evidence="1">
    <location>
        <begin position="353"/>
        <end position="368"/>
    </location>
</feature>
<feature type="compositionally biased region" description="Polar residues" evidence="1">
    <location>
        <begin position="372"/>
        <end position="381"/>
    </location>
</feature>
<feature type="compositionally biased region" description="Low complexity" evidence="1">
    <location>
        <begin position="246"/>
        <end position="266"/>
    </location>
</feature>
<organism evidence="2 3">
    <name type="scientific">Cyanidium caldarium</name>
    <name type="common">Red alga</name>
    <dbReference type="NCBI Taxonomy" id="2771"/>
    <lineage>
        <taxon>Eukaryota</taxon>
        <taxon>Rhodophyta</taxon>
        <taxon>Bangiophyceae</taxon>
        <taxon>Cyanidiales</taxon>
        <taxon>Cyanidiaceae</taxon>
        <taxon>Cyanidium</taxon>
    </lineage>
</organism>
<protein>
    <submittedName>
        <fullName evidence="2">Uncharacterized protein</fullName>
    </submittedName>
</protein>
<evidence type="ECO:0000256" key="1">
    <source>
        <dbReference type="SAM" id="MobiDB-lite"/>
    </source>
</evidence>
<evidence type="ECO:0000313" key="3">
    <source>
        <dbReference type="Proteomes" id="UP001301350"/>
    </source>
</evidence>
<keyword evidence="3" id="KW-1185">Reference proteome</keyword>
<sequence>MNAVRCEALLGGKGDGGAAPCAAPARDWSWLGATLVAILFATLYTLERLRTYVLRTRLRRQLQLPVRWGAVGAGKGCGAGWDRAIAAGGGAWAGKRLALDAPSGMRRRSRPSRASTAASSSDVTRVPVTVAIGSEEDGSAADRPTSGASPDSEATREVDVAEPATSTTAHVHERKPSPSRMSEEPPSQPERPLWEALERERARRRIAERRSGRLYEEWLQYLAELSGSDLARELAMERLQYGRARSGSAAAAAAAGSTTSETASTREGGDGSPEAASEMSLLRDVDAIRQRQATRARKRFSGRARAAPEDAASTAPISAEPHPPEVDSPSRVGLGRGIAVQEGDGTHTPVRWSGMSSSSSLSSGTPSPTRDPLNTSLSTGRASADRWRTGAASVALAWDRLYHGSADLSGVYPRQWEECTASQTSTGKRAYP</sequence>
<gene>
    <name evidence="2" type="ORF">CDCA_CDCA13G3688</name>
</gene>
<reference evidence="2 3" key="1">
    <citation type="submission" date="2022-07" db="EMBL/GenBank/DDBJ databases">
        <title>Genome-wide signatures of adaptation to extreme environments.</title>
        <authorList>
            <person name="Cho C.H."/>
            <person name="Yoon H.S."/>
        </authorList>
    </citation>
    <scope>NUCLEOTIDE SEQUENCE [LARGE SCALE GENOMIC DNA]</scope>
    <source>
        <strain evidence="2 3">DBV 063 E5</strain>
    </source>
</reference>